<dbReference type="AlphaFoldDB" id="A0A1F5W6X5"/>
<organism evidence="1 2">
    <name type="scientific">Candidatus Giovannonibacteria bacterium RIFCSPHIGHO2_02_FULL_45_40</name>
    <dbReference type="NCBI Taxonomy" id="1798337"/>
    <lineage>
        <taxon>Bacteria</taxon>
        <taxon>Candidatus Giovannoniibacteriota</taxon>
    </lineage>
</organism>
<evidence type="ECO:0000313" key="2">
    <source>
        <dbReference type="Proteomes" id="UP000178743"/>
    </source>
</evidence>
<proteinExistence type="predicted"/>
<accession>A0A1F5W6X5</accession>
<dbReference type="EMBL" id="MFHP01000032">
    <property type="protein sequence ID" value="OGF71436.1"/>
    <property type="molecule type" value="Genomic_DNA"/>
</dbReference>
<sequence length="74" mass="8943">MVTVTIPKKEYEELVDKRLRYDYLRQLMEQNIFAAPPTKNIKEIMFSLEATKKYNKKFLASLKRGFKRSSYFRT</sequence>
<reference evidence="1 2" key="1">
    <citation type="journal article" date="2016" name="Nat. Commun.">
        <title>Thousands of microbial genomes shed light on interconnected biogeochemical processes in an aquifer system.</title>
        <authorList>
            <person name="Anantharaman K."/>
            <person name="Brown C.T."/>
            <person name="Hug L.A."/>
            <person name="Sharon I."/>
            <person name="Castelle C.J."/>
            <person name="Probst A.J."/>
            <person name="Thomas B.C."/>
            <person name="Singh A."/>
            <person name="Wilkins M.J."/>
            <person name="Karaoz U."/>
            <person name="Brodie E.L."/>
            <person name="Williams K.H."/>
            <person name="Hubbard S.S."/>
            <person name="Banfield J.F."/>
        </authorList>
    </citation>
    <scope>NUCLEOTIDE SEQUENCE [LARGE SCALE GENOMIC DNA]</scope>
</reference>
<name>A0A1F5W6X5_9BACT</name>
<comment type="caution">
    <text evidence="1">The sequence shown here is derived from an EMBL/GenBank/DDBJ whole genome shotgun (WGS) entry which is preliminary data.</text>
</comment>
<gene>
    <name evidence="1" type="ORF">A3C05_01535</name>
</gene>
<dbReference type="Proteomes" id="UP000178743">
    <property type="component" value="Unassembled WGS sequence"/>
</dbReference>
<protein>
    <submittedName>
        <fullName evidence="1">Uncharacterized protein</fullName>
    </submittedName>
</protein>
<evidence type="ECO:0000313" key="1">
    <source>
        <dbReference type="EMBL" id="OGF71436.1"/>
    </source>
</evidence>